<keyword evidence="3 10" id="KW-0808">Transferase</keyword>
<keyword evidence="5" id="KW-0732">Signal</keyword>
<reference evidence="11" key="1">
    <citation type="journal article" date="2023" name="Front. Mar. Sci.">
        <title>A new Merluccius polli reference genome to investigate the effects of global change in West African waters.</title>
        <authorList>
            <person name="Mateo J.L."/>
            <person name="Blanco-Fernandez C."/>
            <person name="Garcia-Vazquez E."/>
            <person name="Machado-Schiaffino G."/>
        </authorList>
    </citation>
    <scope>NUCLEOTIDE SEQUENCE</scope>
    <source>
        <strain evidence="11">C29</strain>
        <tissue evidence="11">Fin</tissue>
    </source>
</reference>
<dbReference type="EC" id="2.4.2.31" evidence="10"/>
<dbReference type="Proteomes" id="UP001174136">
    <property type="component" value="Unassembled WGS sequence"/>
</dbReference>
<gene>
    <name evidence="11" type="primary">MADPRT_1</name>
    <name evidence="11" type="ORF">N1851_006801</name>
</gene>
<sequence length="241" mass="27395">MAPDAVDDMYCDCTEEMEENVQKTYSQTDSTEFEFTWKYAESCAKSKTKDNGDKALTDNHMKAICAYSSPDIYMVFNEAVRTGKSIYGSSFKFHFLHFWLTTAIQTLNSKHDCHTTYRGTDNVFTGERDKIIRFGGFASSSYNTVRARGFGKQTCFKINTCYGAYLKHYSMFGDEEEVLIPPYEKFKITNDGPGSIVEGLEDCKKVFVLESDGYESNLNCKAVKQKGSVSVLRKMFQCFGK</sequence>
<protein>
    <recommendedName>
        <fullName evidence="10">NAD(P)(+)--arginine ADP-ribosyltransferase</fullName>
        <ecNumber evidence="10">2.4.2.31</ecNumber>
    </recommendedName>
    <alternativeName>
        <fullName evidence="10">Mono(ADP-ribosyl)transferase</fullName>
    </alternativeName>
</protein>
<evidence type="ECO:0000256" key="2">
    <source>
        <dbReference type="ARBA" id="ARBA00022676"/>
    </source>
</evidence>
<evidence type="ECO:0000256" key="4">
    <source>
        <dbReference type="ARBA" id="ARBA00022695"/>
    </source>
</evidence>
<evidence type="ECO:0000256" key="10">
    <source>
        <dbReference type="RuleBase" id="RU361228"/>
    </source>
</evidence>
<keyword evidence="2 10" id="KW-0328">Glycosyltransferase</keyword>
<dbReference type="PANTHER" id="PTHR10339">
    <property type="entry name" value="ADP-RIBOSYLTRANSFERASE"/>
    <property type="match status" value="1"/>
</dbReference>
<keyword evidence="6 10" id="KW-0521">NADP</keyword>
<comment type="similarity">
    <text evidence="1 10">Belongs to the Arg-specific ADP-ribosyltransferase family.</text>
</comment>
<dbReference type="InterPro" id="IPR000768">
    <property type="entry name" value="ART"/>
</dbReference>
<evidence type="ECO:0000256" key="1">
    <source>
        <dbReference type="ARBA" id="ARBA00009558"/>
    </source>
</evidence>
<dbReference type="GO" id="GO:0106274">
    <property type="term" value="F:NAD+-protein-arginine ADP-ribosyltransferase activity"/>
    <property type="evidence" value="ECO:0007669"/>
    <property type="project" value="UniProtKB-EC"/>
</dbReference>
<name>A0AA47P877_MERPO</name>
<accession>A0AA47P877</accession>
<dbReference type="InterPro" id="IPR050999">
    <property type="entry name" value="ADP-ribosyltransferase_ARG"/>
</dbReference>
<evidence type="ECO:0000256" key="6">
    <source>
        <dbReference type="ARBA" id="ARBA00022857"/>
    </source>
</evidence>
<dbReference type="PROSITE" id="PS51996">
    <property type="entry name" value="TR_MART"/>
    <property type="match status" value="1"/>
</dbReference>
<dbReference type="EMBL" id="JAOPHQ010001161">
    <property type="protein sequence ID" value="KAK0151820.1"/>
    <property type="molecule type" value="Genomic_DNA"/>
</dbReference>
<organism evidence="11 12">
    <name type="scientific">Merluccius polli</name>
    <name type="common">Benguela hake</name>
    <name type="synonym">Merluccius cadenati</name>
    <dbReference type="NCBI Taxonomy" id="89951"/>
    <lineage>
        <taxon>Eukaryota</taxon>
        <taxon>Metazoa</taxon>
        <taxon>Chordata</taxon>
        <taxon>Craniata</taxon>
        <taxon>Vertebrata</taxon>
        <taxon>Euteleostomi</taxon>
        <taxon>Actinopterygii</taxon>
        <taxon>Neopterygii</taxon>
        <taxon>Teleostei</taxon>
        <taxon>Neoteleostei</taxon>
        <taxon>Acanthomorphata</taxon>
        <taxon>Zeiogadaria</taxon>
        <taxon>Gadariae</taxon>
        <taxon>Gadiformes</taxon>
        <taxon>Gadoidei</taxon>
        <taxon>Merlucciidae</taxon>
        <taxon>Merluccius</taxon>
    </lineage>
</organism>
<proteinExistence type="inferred from homology"/>
<keyword evidence="12" id="KW-1185">Reference proteome</keyword>
<dbReference type="GO" id="GO:0016779">
    <property type="term" value="F:nucleotidyltransferase activity"/>
    <property type="evidence" value="ECO:0007669"/>
    <property type="project" value="UniProtKB-KW"/>
</dbReference>
<evidence type="ECO:0000256" key="5">
    <source>
        <dbReference type="ARBA" id="ARBA00022729"/>
    </source>
</evidence>
<evidence type="ECO:0000313" key="11">
    <source>
        <dbReference type="EMBL" id="KAK0151820.1"/>
    </source>
</evidence>
<keyword evidence="7 10" id="KW-0520">NAD</keyword>
<comment type="caution">
    <text evidence="11">The sequence shown here is derived from an EMBL/GenBank/DDBJ whole genome shotgun (WGS) entry which is preliminary data.</text>
</comment>
<dbReference type="SUPFAM" id="SSF56399">
    <property type="entry name" value="ADP-ribosylation"/>
    <property type="match status" value="1"/>
</dbReference>
<evidence type="ECO:0000256" key="3">
    <source>
        <dbReference type="ARBA" id="ARBA00022679"/>
    </source>
</evidence>
<evidence type="ECO:0000256" key="9">
    <source>
        <dbReference type="ARBA" id="ARBA00047597"/>
    </source>
</evidence>
<dbReference type="AlphaFoldDB" id="A0AA47P877"/>
<dbReference type="GO" id="GO:0003950">
    <property type="term" value="F:NAD+ poly-ADP-ribosyltransferase activity"/>
    <property type="evidence" value="ECO:0007669"/>
    <property type="project" value="TreeGrafter"/>
</dbReference>
<keyword evidence="4" id="KW-0548">Nucleotidyltransferase</keyword>
<evidence type="ECO:0000313" key="12">
    <source>
        <dbReference type="Proteomes" id="UP001174136"/>
    </source>
</evidence>
<dbReference type="Pfam" id="PF01129">
    <property type="entry name" value="ART"/>
    <property type="match status" value="1"/>
</dbReference>
<evidence type="ECO:0000256" key="8">
    <source>
        <dbReference type="ARBA" id="ARBA00023157"/>
    </source>
</evidence>
<dbReference type="PANTHER" id="PTHR10339:SF29">
    <property type="entry name" value="NAD(P)(+)--ARGININE ADP-RIBOSYLTRANSFERASE"/>
    <property type="match status" value="1"/>
</dbReference>
<dbReference type="FunFam" id="3.90.176.10:FF:000001">
    <property type="entry name" value="NAD(P)(+)--arginine ADP-ribosyltransferase"/>
    <property type="match status" value="1"/>
</dbReference>
<keyword evidence="8" id="KW-1015">Disulfide bond</keyword>
<dbReference type="Gene3D" id="3.90.176.10">
    <property type="entry name" value="Toxin ADP-ribosyltransferase, Chain A, domain 1"/>
    <property type="match status" value="1"/>
</dbReference>
<dbReference type="PRINTS" id="PR00970">
    <property type="entry name" value="RIBTRNSFRASE"/>
</dbReference>
<comment type="catalytic activity">
    <reaction evidence="9 10">
        <text>L-arginyl-[protein] + NAD(+) = N(omega)-(ADP-D-ribosyl)-L-arginyl-[protein] + nicotinamide + H(+)</text>
        <dbReference type="Rhea" id="RHEA:19149"/>
        <dbReference type="Rhea" id="RHEA-COMP:10532"/>
        <dbReference type="Rhea" id="RHEA-COMP:15087"/>
        <dbReference type="ChEBI" id="CHEBI:15378"/>
        <dbReference type="ChEBI" id="CHEBI:17154"/>
        <dbReference type="ChEBI" id="CHEBI:29965"/>
        <dbReference type="ChEBI" id="CHEBI:57540"/>
        <dbReference type="ChEBI" id="CHEBI:142554"/>
        <dbReference type="EC" id="2.4.2.31"/>
    </reaction>
</comment>
<evidence type="ECO:0000256" key="7">
    <source>
        <dbReference type="ARBA" id="ARBA00023027"/>
    </source>
</evidence>